<feature type="compositionally biased region" description="Low complexity" evidence="3">
    <location>
        <begin position="8"/>
        <end position="18"/>
    </location>
</feature>
<accession>A0ABW7CD19</accession>
<dbReference type="SUPFAM" id="SSF53335">
    <property type="entry name" value="S-adenosyl-L-methionine-dependent methyltransferases"/>
    <property type="match status" value="1"/>
</dbReference>
<evidence type="ECO:0000256" key="3">
    <source>
        <dbReference type="SAM" id="MobiDB-lite"/>
    </source>
</evidence>
<evidence type="ECO:0000256" key="1">
    <source>
        <dbReference type="ARBA" id="ARBA00022603"/>
    </source>
</evidence>
<dbReference type="GO" id="GO:0032259">
    <property type="term" value="P:methylation"/>
    <property type="evidence" value="ECO:0007669"/>
    <property type="project" value="UniProtKB-KW"/>
</dbReference>
<feature type="region of interest" description="Disordered" evidence="3">
    <location>
        <begin position="1"/>
        <end position="22"/>
    </location>
</feature>
<dbReference type="RefSeq" id="WP_393014715.1">
    <property type="nucleotide sequence ID" value="NZ_JAZAQF010000086.1"/>
</dbReference>
<sequence length="421" mass="45553">MLGWSRHGAPGPAGTAAGDPPPIAPAMAQALHDRLAAAGGQITFADYMALVLYDPQVGYYARSGDRVGIGPQGDFVTSPHLCPDFAELLADQVAECWARLGCPSAFDLVEMGAGQGVMAADLLTHLQTAHPDCWATTTYRIVEISPALRAVQRSRLAACPAAGDRVVWVAWEAIAPNSITGCCLSNELVDAFPVHRVIWQGGQLQECYVAASEGHLSDRVGPLSTERLDTYFQSLNIDFAQGAYPEGYCTEVNLAALDWLATLADRLRSGYLLTIDYGYDAQRFYHPSRSGGTLQCYTRHAHHNNPYWLPGQQDLTAHVDFSALQHWGEQQGLQTLGFTRQSLFLMALGLGDRLMALSQGGAIAQAMDFQQILHRRDVLHRLIDPTGLGNFGVLIQAKNLPPGATDSPLKGLQEPMGLGFV</sequence>
<comment type="caution">
    <text evidence="4">The sequence shown here is derived from an EMBL/GenBank/DDBJ whole genome shotgun (WGS) entry which is preliminary data.</text>
</comment>
<reference evidence="5" key="1">
    <citation type="journal article" date="2024" name="Algal Res.">
        <title>Biochemical, toxicological and genomic investigation of a high-biomass producing Limnothrix strain isolated from Italian shallow drinking water reservoir.</title>
        <authorList>
            <person name="Simonazzi M."/>
            <person name="Shishido T.K."/>
            <person name="Delbaje E."/>
            <person name="Wahlsten M."/>
            <person name="Fewer D.P."/>
            <person name="Sivonen K."/>
            <person name="Pezzolesi L."/>
            <person name="Pistocchi R."/>
        </authorList>
    </citation>
    <scope>NUCLEOTIDE SEQUENCE [LARGE SCALE GENOMIC DNA]</scope>
    <source>
        <strain evidence="5">LRLZ20PSL1</strain>
    </source>
</reference>
<dbReference type="InterPro" id="IPR029063">
    <property type="entry name" value="SAM-dependent_MTases_sf"/>
</dbReference>
<evidence type="ECO:0000256" key="2">
    <source>
        <dbReference type="ARBA" id="ARBA00022679"/>
    </source>
</evidence>
<organism evidence="4 5">
    <name type="scientific">Limnothrix redekei LRLZ20PSL1</name>
    <dbReference type="NCBI Taxonomy" id="3112953"/>
    <lineage>
        <taxon>Bacteria</taxon>
        <taxon>Bacillati</taxon>
        <taxon>Cyanobacteriota</taxon>
        <taxon>Cyanophyceae</taxon>
        <taxon>Pseudanabaenales</taxon>
        <taxon>Pseudanabaenaceae</taxon>
        <taxon>Limnothrix</taxon>
    </lineage>
</organism>
<proteinExistence type="predicted"/>
<keyword evidence="1 4" id="KW-0489">Methyltransferase</keyword>
<dbReference type="EMBL" id="JAZAQF010000086">
    <property type="protein sequence ID" value="MFG3819042.1"/>
    <property type="molecule type" value="Genomic_DNA"/>
</dbReference>
<gene>
    <name evidence="4" type="ORF">VPK24_15475</name>
</gene>
<dbReference type="InterPro" id="IPR038375">
    <property type="entry name" value="NDUFAF7_sf"/>
</dbReference>
<name>A0ABW7CD19_9CYAN</name>
<dbReference type="PANTHER" id="PTHR12049:SF7">
    <property type="entry name" value="PROTEIN ARGININE METHYLTRANSFERASE NDUFAF7, MITOCHONDRIAL"/>
    <property type="match status" value="1"/>
</dbReference>
<evidence type="ECO:0000313" key="4">
    <source>
        <dbReference type="EMBL" id="MFG3819042.1"/>
    </source>
</evidence>
<dbReference type="PANTHER" id="PTHR12049">
    <property type="entry name" value="PROTEIN ARGININE METHYLTRANSFERASE NDUFAF7, MITOCHONDRIAL"/>
    <property type="match status" value="1"/>
</dbReference>
<protein>
    <submittedName>
        <fullName evidence="4">Class I SAM-dependent methyltransferase</fullName>
    </submittedName>
</protein>
<dbReference type="Proteomes" id="UP001604335">
    <property type="component" value="Unassembled WGS sequence"/>
</dbReference>
<dbReference type="InterPro" id="IPR003788">
    <property type="entry name" value="NDUFAF7"/>
</dbReference>
<dbReference type="GO" id="GO:0008168">
    <property type="term" value="F:methyltransferase activity"/>
    <property type="evidence" value="ECO:0007669"/>
    <property type="project" value="UniProtKB-KW"/>
</dbReference>
<keyword evidence="2" id="KW-0808">Transferase</keyword>
<dbReference type="Pfam" id="PF02636">
    <property type="entry name" value="Methyltransf_28"/>
    <property type="match status" value="1"/>
</dbReference>
<keyword evidence="5" id="KW-1185">Reference proteome</keyword>
<dbReference type="Gene3D" id="3.40.50.12710">
    <property type="match status" value="1"/>
</dbReference>
<evidence type="ECO:0000313" key="5">
    <source>
        <dbReference type="Proteomes" id="UP001604335"/>
    </source>
</evidence>